<accession>A0A9X2BUH4</accession>
<keyword evidence="2" id="KW-0732">Signal</keyword>
<organism evidence="3 4">
    <name type="scientific">Roseomonas acroporae</name>
    <dbReference type="NCBI Taxonomy" id="2937791"/>
    <lineage>
        <taxon>Bacteria</taxon>
        <taxon>Pseudomonadati</taxon>
        <taxon>Pseudomonadota</taxon>
        <taxon>Alphaproteobacteria</taxon>
        <taxon>Acetobacterales</taxon>
        <taxon>Roseomonadaceae</taxon>
        <taxon>Roseomonas</taxon>
    </lineage>
</organism>
<evidence type="ECO:0000313" key="3">
    <source>
        <dbReference type="EMBL" id="MCK8785638.1"/>
    </source>
</evidence>
<dbReference type="AlphaFoldDB" id="A0A9X2BUH4"/>
<dbReference type="InterPro" id="IPR042100">
    <property type="entry name" value="Bug_dom1"/>
</dbReference>
<dbReference type="InterPro" id="IPR006311">
    <property type="entry name" value="TAT_signal"/>
</dbReference>
<dbReference type="PROSITE" id="PS51318">
    <property type="entry name" value="TAT"/>
    <property type="match status" value="1"/>
</dbReference>
<dbReference type="PIRSF" id="PIRSF017082">
    <property type="entry name" value="YflP"/>
    <property type="match status" value="1"/>
</dbReference>
<dbReference type="EMBL" id="JALPRX010000062">
    <property type="protein sequence ID" value="MCK8785638.1"/>
    <property type="molecule type" value="Genomic_DNA"/>
</dbReference>
<dbReference type="PANTHER" id="PTHR42928:SF5">
    <property type="entry name" value="BLR1237 PROTEIN"/>
    <property type="match status" value="1"/>
</dbReference>
<keyword evidence="4" id="KW-1185">Reference proteome</keyword>
<dbReference type="SUPFAM" id="SSF53850">
    <property type="entry name" value="Periplasmic binding protein-like II"/>
    <property type="match status" value="1"/>
</dbReference>
<evidence type="ECO:0000256" key="1">
    <source>
        <dbReference type="ARBA" id="ARBA00006987"/>
    </source>
</evidence>
<comment type="similarity">
    <text evidence="1">Belongs to the UPF0065 (bug) family.</text>
</comment>
<reference evidence="3" key="1">
    <citation type="submission" date="2022-04" db="EMBL/GenBank/DDBJ databases">
        <title>Roseomonas acroporae sp. nov., isolated from coral Acropora digitifera.</title>
        <authorList>
            <person name="Sun H."/>
        </authorList>
    </citation>
    <scope>NUCLEOTIDE SEQUENCE</scope>
    <source>
        <strain evidence="3">NAR14</strain>
    </source>
</reference>
<feature type="chain" id="PRO_5040999959" evidence="2">
    <location>
        <begin position="38"/>
        <end position="338"/>
    </location>
</feature>
<protein>
    <submittedName>
        <fullName evidence="3">Tripartite tricarboxylate transporter substrate-binding protein</fullName>
    </submittedName>
</protein>
<evidence type="ECO:0000256" key="2">
    <source>
        <dbReference type="SAM" id="SignalP"/>
    </source>
</evidence>
<name>A0A9X2BUH4_9PROT</name>
<feature type="signal peptide" evidence="2">
    <location>
        <begin position="1"/>
        <end position="37"/>
    </location>
</feature>
<evidence type="ECO:0000313" key="4">
    <source>
        <dbReference type="Proteomes" id="UP001139516"/>
    </source>
</evidence>
<dbReference type="Proteomes" id="UP001139516">
    <property type="component" value="Unassembled WGS sequence"/>
</dbReference>
<dbReference type="Gene3D" id="3.40.190.150">
    <property type="entry name" value="Bordetella uptake gene, domain 1"/>
    <property type="match status" value="1"/>
</dbReference>
<dbReference type="Gene3D" id="3.40.190.10">
    <property type="entry name" value="Periplasmic binding protein-like II"/>
    <property type="match status" value="1"/>
</dbReference>
<dbReference type="Pfam" id="PF03401">
    <property type="entry name" value="TctC"/>
    <property type="match status" value="1"/>
</dbReference>
<dbReference type="PANTHER" id="PTHR42928">
    <property type="entry name" value="TRICARBOXYLATE-BINDING PROTEIN"/>
    <property type="match status" value="1"/>
</dbReference>
<dbReference type="InterPro" id="IPR005064">
    <property type="entry name" value="BUG"/>
</dbReference>
<comment type="caution">
    <text evidence="3">The sequence shown here is derived from an EMBL/GenBank/DDBJ whole genome shotgun (WGS) entry which is preliminary data.</text>
</comment>
<dbReference type="RefSeq" id="WP_248667754.1">
    <property type="nucleotide sequence ID" value="NZ_JALPRX010000062.1"/>
</dbReference>
<proteinExistence type="inferred from homology"/>
<sequence length="338" mass="35428">MPQMKPKRRQLLAAGPAALLPSALLPSALLRPRPARAATDWPTRPVRVVMGYPPGGPTDFPARLLQPSLQAVWGQPLVIENRPGANGMIANEAVAKSAPDGHTLLMGAATLTANVALYPNQPVDPLRDLAPVVLIYSSPTVLFTTPQQPFPDVAAVVAAAREAPGRLTYSTSGNGSGGNFAGALFARAAGIELTHVAYRGTAPALQDVIAGRVPLTFSTLAGSIALLRDGKLRPLAIAGPDRFPDLLPGVPTLPELGYDTGDCGPWYGLLAPAGTPPAIVAKVAEDVSEALRQPEIRARFGEQGGHIVAEGPEPFAERIRHEVPRWVAAVRATGLRSE</sequence>
<gene>
    <name evidence="3" type="ORF">M0638_14725</name>
</gene>